<protein>
    <submittedName>
        <fullName evidence="2">Uncharacterized protein</fullName>
    </submittedName>
</protein>
<sequence length="110" mass="12514">MDQVLLLRSTRRGVTSRKGTRTRLERELKRVLGKPLITIALVSEERELVSKVPKIKKSEMDLYSSRRTVGMCSVSISSWTKPRVEGKRGLDTDSGARKRQQLEKASEREG</sequence>
<feature type="region of interest" description="Disordered" evidence="1">
    <location>
        <begin position="80"/>
        <end position="110"/>
    </location>
</feature>
<reference evidence="2 3" key="1">
    <citation type="submission" date="2022-09" db="EMBL/GenBank/DDBJ databases">
        <authorList>
            <person name="Palmer J.M."/>
        </authorList>
    </citation>
    <scope>NUCLEOTIDE SEQUENCE [LARGE SCALE GENOMIC DNA]</scope>
    <source>
        <strain evidence="2 3">DSM 7382</strain>
    </source>
</reference>
<feature type="compositionally biased region" description="Basic and acidic residues" evidence="1">
    <location>
        <begin position="82"/>
        <end position="110"/>
    </location>
</feature>
<proteinExistence type="predicted"/>
<comment type="caution">
    <text evidence="2">The sequence shown here is derived from an EMBL/GenBank/DDBJ whole genome shotgun (WGS) entry which is preliminary data.</text>
</comment>
<keyword evidence="3" id="KW-1185">Reference proteome</keyword>
<gene>
    <name evidence="2" type="ORF">QCA50_003617</name>
</gene>
<evidence type="ECO:0000313" key="3">
    <source>
        <dbReference type="Proteomes" id="UP001385951"/>
    </source>
</evidence>
<name>A0AAW0GKT1_9APHY</name>
<dbReference type="Proteomes" id="UP001385951">
    <property type="component" value="Unassembled WGS sequence"/>
</dbReference>
<evidence type="ECO:0000256" key="1">
    <source>
        <dbReference type="SAM" id="MobiDB-lite"/>
    </source>
</evidence>
<accession>A0AAW0GKT1</accession>
<evidence type="ECO:0000313" key="2">
    <source>
        <dbReference type="EMBL" id="KAK7694041.1"/>
    </source>
</evidence>
<organism evidence="2 3">
    <name type="scientific">Cerrena zonata</name>
    <dbReference type="NCBI Taxonomy" id="2478898"/>
    <lineage>
        <taxon>Eukaryota</taxon>
        <taxon>Fungi</taxon>
        <taxon>Dikarya</taxon>
        <taxon>Basidiomycota</taxon>
        <taxon>Agaricomycotina</taxon>
        <taxon>Agaricomycetes</taxon>
        <taxon>Polyporales</taxon>
        <taxon>Cerrenaceae</taxon>
        <taxon>Cerrena</taxon>
    </lineage>
</organism>
<dbReference type="EMBL" id="JASBNA010000003">
    <property type="protein sequence ID" value="KAK7694041.1"/>
    <property type="molecule type" value="Genomic_DNA"/>
</dbReference>
<dbReference type="AlphaFoldDB" id="A0AAW0GKT1"/>